<evidence type="ECO:0000256" key="1">
    <source>
        <dbReference type="ARBA" id="ARBA00023015"/>
    </source>
</evidence>
<dbReference type="Proteomes" id="UP000595823">
    <property type="component" value="Chromosome"/>
</dbReference>
<reference evidence="6 7" key="1">
    <citation type="submission" date="2020-06" db="EMBL/GenBank/DDBJ databases">
        <title>Genomic analysis of Salicibibacter sp. NKC5-3.</title>
        <authorList>
            <person name="Oh Y.J."/>
        </authorList>
    </citation>
    <scope>NUCLEOTIDE SEQUENCE [LARGE SCALE GENOMIC DNA]</scope>
    <source>
        <strain evidence="6 7">NKC5-3</strain>
    </source>
</reference>
<dbReference type="InterPro" id="IPR029016">
    <property type="entry name" value="GAF-like_dom_sf"/>
</dbReference>
<sequence>MNQSVIKALGLLDFFTDQDRELSLSEITKRADMSKPTVYRLLASLEECGFLRKVKNSDQDIRYSLGLKLLELGHMVSEQLELRNVALPHMKDLCQIINEIVHLVIVDGEQATYIEKVESSQALRLYTRVGKSLPLYIGSGPKLLFAFMPQKQQEKILEKLDMEPLTPNSYTSKEALRKNLKAIYEQGYSISQGEQDLDTTGISFPIRDYSGEVIAVITVSGPTTRFQKDRKPFIEEETKKAADEISKDLGFKIGKDE</sequence>
<dbReference type="GO" id="GO:0003677">
    <property type="term" value="F:DNA binding"/>
    <property type="evidence" value="ECO:0007669"/>
    <property type="project" value="UniProtKB-KW"/>
</dbReference>
<gene>
    <name evidence="6" type="ORF">HUG15_09270</name>
</gene>
<dbReference type="GO" id="GO:0045892">
    <property type="term" value="P:negative regulation of DNA-templated transcription"/>
    <property type="evidence" value="ECO:0007669"/>
    <property type="project" value="TreeGrafter"/>
</dbReference>
<evidence type="ECO:0000259" key="5">
    <source>
        <dbReference type="PROSITE" id="PS51078"/>
    </source>
</evidence>
<feature type="domain" description="IclR-ED" evidence="5">
    <location>
        <begin position="68"/>
        <end position="251"/>
    </location>
</feature>
<protein>
    <submittedName>
        <fullName evidence="6">IclR family transcriptional regulator</fullName>
    </submittedName>
</protein>
<dbReference type="InterPro" id="IPR005471">
    <property type="entry name" value="Tscrpt_reg_IclR_N"/>
</dbReference>
<dbReference type="PANTHER" id="PTHR30136">
    <property type="entry name" value="HELIX-TURN-HELIX TRANSCRIPTIONAL REGULATOR, ICLR FAMILY"/>
    <property type="match status" value="1"/>
</dbReference>
<keyword evidence="7" id="KW-1185">Reference proteome</keyword>
<dbReference type="InterPro" id="IPR014757">
    <property type="entry name" value="Tscrpt_reg_IclR_C"/>
</dbReference>
<evidence type="ECO:0000313" key="6">
    <source>
        <dbReference type="EMBL" id="QQK75738.1"/>
    </source>
</evidence>
<dbReference type="InterPro" id="IPR036388">
    <property type="entry name" value="WH-like_DNA-bd_sf"/>
</dbReference>
<dbReference type="SMART" id="SM00346">
    <property type="entry name" value="HTH_ICLR"/>
    <property type="match status" value="1"/>
</dbReference>
<dbReference type="AlphaFoldDB" id="A0A7T7CBD0"/>
<accession>A0A7T7CBD0</accession>
<dbReference type="InterPro" id="IPR050707">
    <property type="entry name" value="HTH_MetabolicPath_Reg"/>
</dbReference>
<dbReference type="InterPro" id="IPR036390">
    <property type="entry name" value="WH_DNA-bd_sf"/>
</dbReference>
<name>A0A7T7CBD0_9BACI</name>
<dbReference type="PROSITE" id="PS51078">
    <property type="entry name" value="ICLR_ED"/>
    <property type="match status" value="1"/>
</dbReference>
<keyword evidence="3" id="KW-0804">Transcription</keyword>
<dbReference type="Pfam" id="PF01614">
    <property type="entry name" value="IclR_C"/>
    <property type="match status" value="1"/>
</dbReference>
<dbReference type="Pfam" id="PF09339">
    <property type="entry name" value="HTH_IclR"/>
    <property type="match status" value="1"/>
</dbReference>
<dbReference type="PROSITE" id="PS51077">
    <property type="entry name" value="HTH_ICLR"/>
    <property type="match status" value="1"/>
</dbReference>
<dbReference type="Gene3D" id="3.30.450.40">
    <property type="match status" value="1"/>
</dbReference>
<feature type="domain" description="HTH iclR-type" evidence="4">
    <location>
        <begin position="2"/>
        <end position="67"/>
    </location>
</feature>
<proteinExistence type="predicted"/>
<dbReference type="Gene3D" id="1.10.10.10">
    <property type="entry name" value="Winged helix-like DNA-binding domain superfamily/Winged helix DNA-binding domain"/>
    <property type="match status" value="1"/>
</dbReference>
<dbReference type="EMBL" id="CP054705">
    <property type="protein sequence ID" value="QQK75738.1"/>
    <property type="molecule type" value="Genomic_DNA"/>
</dbReference>
<evidence type="ECO:0000256" key="3">
    <source>
        <dbReference type="ARBA" id="ARBA00023163"/>
    </source>
</evidence>
<dbReference type="SUPFAM" id="SSF46785">
    <property type="entry name" value="Winged helix' DNA-binding domain"/>
    <property type="match status" value="1"/>
</dbReference>
<evidence type="ECO:0000313" key="7">
    <source>
        <dbReference type="Proteomes" id="UP000595823"/>
    </source>
</evidence>
<keyword evidence="2" id="KW-0238">DNA-binding</keyword>
<dbReference type="KEGG" id="scia:HUG15_09270"/>
<evidence type="ECO:0000259" key="4">
    <source>
        <dbReference type="PROSITE" id="PS51077"/>
    </source>
</evidence>
<keyword evidence="1" id="KW-0805">Transcription regulation</keyword>
<organism evidence="6 7">
    <name type="scientific">Salicibibacter cibarius</name>
    <dbReference type="NCBI Taxonomy" id="2743000"/>
    <lineage>
        <taxon>Bacteria</taxon>
        <taxon>Bacillati</taxon>
        <taxon>Bacillota</taxon>
        <taxon>Bacilli</taxon>
        <taxon>Bacillales</taxon>
        <taxon>Bacillaceae</taxon>
        <taxon>Salicibibacter</taxon>
    </lineage>
</organism>
<evidence type="ECO:0000256" key="2">
    <source>
        <dbReference type="ARBA" id="ARBA00023125"/>
    </source>
</evidence>
<dbReference type="SUPFAM" id="SSF55781">
    <property type="entry name" value="GAF domain-like"/>
    <property type="match status" value="1"/>
</dbReference>
<dbReference type="GO" id="GO:0003700">
    <property type="term" value="F:DNA-binding transcription factor activity"/>
    <property type="evidence" value="ECO:0007669"/>
    <property type="project" value="TreeGrafter"/>
</dbReference>
<dbReference type="PANTHER" id="PTHR30136:SF24">
    <property type="entry name" value="HTH-TYPE TRANSCRIPTIONAL REPRESSOR ALLR"/>
    <property type="match status" value="1"/>
</dbReference>
<dbReference type="RefSeq" id="WP_200128372.1">
    <property type="nucleotide sequence ID" value="NZ_CP054705.1"/>
</dbReference>